<dbReference type="OrthoDB" id="10252171at2759"/>
<dbReference type="GO" id="GO:0005524">
    <property type="term" value="F:ATP binding"/>
    <property type="evidence" value="ECO:0007669"/>
    <property type="project" value="UniProtKB-UniRule"/>
</dbReference>
<proteinExistence type="predicted"/>
<evidence type="ECO:0000259" key="5">
    <source>
        <dbReference type="PROSITE" id="PS50011"/>
    </source>
</evidence>
<dbReference type="PROSITE" id="PS00108">
    <property type="entry name" value="PROTEIN_KINASE_ST"/>
    <property type="match status" value="1"/>
</dbReference>
<dbReference type="Proteomes" id="UP000249723">
    <property type="component" value="Unassembled WGS sequence"/>
</dbReference>
<keyword evidence="7" id="KW-1185">Reference proteome</keyword>
<feature type="binding site" evidence="3">
    <location>
        <position position="303"/>
    </location>
    <ligand>
        <name>ATP</name>
        <dbReference type="ChEBI" id="CHEBI:30616"/>
    </ligand>
</feature>
<dbReference type="SUPFAM" id="SSF56112">
    <property type="entry name" value="Protein kinase-like (PK-like)"/>
    <property type="match status" value="2"/>
</dbReference>
<dbReference type="STRING" id="289078.A0A2X0NDB5"/>
<evidence type="ECO:0000313" key="6">
    <source>
        <dbReference type="EMBL" id="SCZ95228.1"/>
    </source>
</evidence>
<organism evidence="6 7">
    <name type="scientific">Microbotryum saponariae</name>
    <dbReference type="NCBI Taxonomy" id="289078"/>
    <lineage>
        <taxon>Eukaryota</taxon>
        <taxon>Fungi</taxon>
        <taxon>Dikarya</taxon>
        <taxon>Basidiomycota</taxon>
        <taxon>Pucciniomycotina</taxon>
        <taxon>Microbotryomycetes</taxon>
        <taxon>Microbotryales</taxon>
        <taxon>Microbotryaceae</taxon>
        <taxon>Microbotryum</taxon>
    </lineage>
</organism>
<dbReference type="InterPro" id="IPR008271">
    <property type="entry name" value="Ser/Thr_kinase_AS"/>
</dbReference>
<protein>
    <submittedName>
        <fullName evidence="6">BZ3500_MvSof-1268-A1-R1_Chr11-2g03369 protein</fullName>
    </submittedName>
</protein>
<feature type="compositionally biased region" description="Low complexity" evidence="4">
    <location>
        <begin position="230"/>
        <end position="240"/>
    </location>
</feature>
<evidence type="ECO:0000256" key="2">
    <source>
        <dbReference type="ARBA" id="ARBA00022840"/>
    </source>
</evidence>
<feature type="compositionally biased region" description="Polar residues" evidence="4">
    <location>
        <begin position="410"/>
        <end position="424"/>
    </location>
</feature>
<reference evidence="7" key="1">
    <citation type="submission" date="2016-10" db="EMBL/GenBank/DDBJ databases">
        <authorList>
            <person name="Jeantristanb JTB J.-T."/>
            <person name="Ricardo R."/>
        </authorList>
    </citation>
    <scope>NUCLEOTIDE SEQUENCE [LARGE SCALE GENOMIC DNA]</scope>
</reference>
<feature type="compositionally biased region" description="Polar residues" evidence="4">
    <location>
        <begin position="175"/>
        <end position="190"/>
    </location>
</feature>
<gene>
    <name evidence="6" type="ORF">BZ3500_MVSOF-1268-A1-R1_CHR11-2G03369</name>
</gene>
<sequence>MISFRTLGAPLESDDPFIAPGVRSRLGASSFFVNVSKNASATKVVTRGLSPGSYFPTVLHTPDTTSPTSRPTCSLILRSSDFAPESSSSHDGVFKHPELSPYSPTRPPMTPRSPYFAKVVAAEVDTDATMVDAFATPPPVARSSCAISVSIPDTVMGFGLPSPPPSSRTSDKSKLSLSSAELTSSQQQAHSAPRIQPACLPSSVPERATLLTPPPTPSGSLNLQEQQQSPLPSAPLVGGAAPAASLPAPAPVKLSPSAAALQNYTLHPLFAAQYTLQEELGAGGFGFVVRAMRKCDEYSVAVKFIERAKIPAHGLTKDRGPLPAPGLLPQMCDDKGAYRLIPTEAFILRHINKMQHPGIIAFVDAFEDDRYFYLVMEHHGTPWLSPDKVEAPCSSPSDLPGLVAAAQPSIPQTMTPSASPTSAEMSPLASSLTPTSPNKLSPPRPAPMERRASCDLFECIERYHRFDENIARYIFMQIVEVVYTLGTLGIVHRDIKDENIVISSDYKVKLIDFGSAVFFDPRQPAPWYNRFFGTTSFASPEILRGEAYQAPVSEVWSLGILLSILVMGESPFANVEAIKAGRPARPKVRMSHELRDLLYSCLEPDVTKRPTIAQVRRHPWLAPPPLRTPSNATKA</sequence>
<dbReference type="SMART" id="SM00220">
    <property type="entry name" value="S_TKc"/>
    <property type="match status" value="1"/>
</dbReference>
<evidence type="ECO:0000313" key="7">
    <source>
        <dbReference type="Proteomes" id="UP000249723"/>
    </source>
</evidence>
<dbReference type="PROSITE" id="PS00107">
    <property type="entry name" value="PROTEIN_KINASE_ATP"/>
    <property type="match status" value="1"/>
</dbReference>
<evidence type="ECO:0000256" key="1">
    <source>
        <dbReference type="ARBA" id="ARBA00022741"/>
    </source>
</evidence>
<dbReference type="GO" id="GO:0045719">
    <property type="term" value="P:negative regulation of glycogen biosynthetic process"/>
    <property type="evidence" value="ECO:0007669"/>
    <property type="project" value="TreeGrafter"/>
</dbReference>
<dbReference type="InterPro" id="IPR000719">
    <property type="entry name" value="Prot_kinase_dom"/>
</dbReference>
<keyword evidence="1 3" id="KW-0547">Nucleotide-binding</keyword>
<dbReference type="InterPro" id="IPR011009">
    <property type="entry name" value="Kinase-like_dom_sf"/>
</dbReference>
<keyword evidence="2 3" id="KW-0067">ATP-binding</keyword>
<evidence type="ECO:0000256" key="3">
    <source>
        <dbReference type="PROSITE-ProRule" id="PRU10141"/>
    </source>
</evidence>
<evidence type="ECO:0000256" key="4">
    <source>
        <dbReference type="SAM" id="MobiDB-lite"/>
    </source>
</evidence>
<feature type="region of interest" description="Disordered" evidence="4">
    <location>
        <begin position="410"/>
        <end position="447"/>
    </location>
</feature>
<dbReference type="Pfam" id="PF00069">
    <property type="entry name" value="Pkinase"/>
    <property type="match status" value="1"/>
</dbReference>
<dbReference type="PANTHER" id="PTHR24346">
    <property type="entry name" value="MAP/MICROTUBULE AFFINITY-REGULATING KINASE"/>
    <property type="match status" value="1"/>
</dbReference>
<dbReference type="Gene3D" id="1.10.510.10">
    <property type="entry name" value="Transferase(Phosphotransferase) domain 1"/>
    <property type="match status" value="1"/>
</dbReference>
<dbReference type="InterPro" id="IPR017441">
    <property type="entry name" value="Protein_kinase_ATP_BS"/>
</dbReference>
<dbReference type="PROSITE" id="PS50011">
    <property type="entry name" value="PROTEIN_KINASE_DOM"/>
    <property type="match status" value="1"/>
</dbReference>
<feature type="region of interest" description="Disordered" evidence="4">
    <location>
        <begin position="84"/>
        <end position="108"/>
    </location>
</feature>
<feature type="compositionally biased region" description="Low complexity" evidence="4">
    <location>
        <begin position="426"/>
        <end position="437"/>
    </location>
</feature>
<dbReference type="PANTHER" id="PTHR24346:SF72">
    <property type="entry name" value="CAMK PROTEIN KINASE"/>
    <property type="match status" value="1"/>
</dbReference>
<dbReference type="GO" id="GO:0005634">
    <property type="term" value="C:nucleus"/>
    <property type="evidence" value="ECO:0007669"/>
    <property type="project" value="TreeGrafter"/>
</dbReference>
<dbReference type="AlphaFoldDB" id="A0A2X0NDB5"/>
<dbReference type="GO" id="GO:0035556">
    <property type="term" value="P:intracellular signal transduction"/>
    <property type="evidence" value="ECO:0007669"/>
    <property type="project" value="TreeGrafter"/>
</dbReference>
<feature type="domain" description="Protein kinase" evidence="5">
    <location>
        <begin position="274"/>
        <end position="621"/>
    </location>
</feature>
<feature type="region of interest" description="Disordered" evidence="4">
    <location>
        <begin position="158"/>
        <end position="240"/>
    </location>
</feature>
<feature type="compositionally biased region" description="Polar residues" evidence="4">
    <location>
        <begin position="218"/>
        <end position="229"/>
    </location>
</feature>
<dbReference type="GO" id="GO:0005829">
    <property type="term" value="C:cytosol"/>
    <property type="evidence" value="ECO:0007669"/>
    <property type="project" value="TreeGrafter"/>
</dbReference>
<dbReference type="Gene3D" id="3.30.200.20">
    <property type="entry name" value="Phosphorylase Kinase, domain 1"/>
    <property type="match status" value="1"/>
</dbReference>
<dbReference type="GO" id="GO:0004674">
    <property type="term" value="F:protein serine/threonine kinase activity"/>
    <property type="evidence" value="ECO:0007669"/>
    <property type="project" value="TreeGrafter"/>
</dbReference>
<dbReference type="EMBL" id="FMWP01000061">
    <property type="protein sequence ID" value="SCZ95228.1"/>
    <property type="molecule type" value="Genomic_DNA"/>
</dbReference>
<name>A0A2X0NDB5_9BASI</name>
<accession>A0A2X0NDB5</accession>